<dbReference type="SMART" id="SM00355">
    <property type="entry name" value="ZnF_C2H2"/>
    <property type="match status" value="3"/>
</dbReference>
<keyword evidence="6" id="KW-0805">Transcription regulation</keyword>
<feature type="compositionally biased region" description="Polar residues" evidence="12">
    <location>
        <begin position="338"/>
        <end position="355"/>
    </location>
</feature>
<keyword evidence="3" id="KW-0677">Repeat</keyword>
<evidence type="ECO:0000256" key="6">
    <source>
        <dbReference type="ARBA" id="ARBA00023015"/>
    </source>
</evidence>
<dbReference type="SUPFAM" id="SSF57667">
    <property type="entry name" value="beta-beta-alpha zinc fingers"/>
    <property type="match status" value="2"/>
</dbReference>
<evidence type="ECO:0000256" key="2">
    <source>
        <dbReference type="ARBA" id="ARBA00022723"/>
    </source>
</evidence>
<dbReference type="PROSITE" id="PS50950">
    <property type="entry name" value="ZF_THAP"/>
    <property type="match status" value="1"/>
</dbReference>
<keyword evidence="5" id="KW-0862">Zinc</keyword>
<dbReference type="InterPro" id="IPR013087">
    <property type="entry name" value="Znf_C2H2_type"/>
</dbReference>
<proteinExistence type="predicted"/>
<reference evidence="16" key="1">
    <citation type="submission" date="2025-08" db="UniProtKB">
        <authorList>
            <consortium name="RefSeq"/>
        </authorList>
    </citation>
    <scope>IDENTIFICATION</scope>
</reference>
<sequence length="502" mass="57235">MIVCCVSGCEKRYIRSKKLKFYKIPSRGHRRRLWLRAIQEANGSTARLTEDDRVCGAHFISGEASMERDKPDFVPSVFTCTKKNQSPKKKVRRIYGRRKRHRRKARGRREENAAPPQADSSVNPEPSVLMRTESELSEEMQTPATPSVPKEGETVAKVSETEAETQIIQSQTMLDLNKTSPPFKGLPDTLKLDKRRPVVLLKPLVASEGGYRCELCSQTFTDIPQLVKHKRLHEEQRSFVCENCGKSFITQADFSEHHAVHRDEPLFPCNMCDRAFTTIHQLKRHKLLHVKDGRKCLRCGTLFCQRHNHILFLPQTEFKTESEPEDSSSRSETENELEPSQMTEIPGNTQSSRTVTPPLSTSAPTAAATPPNPGFLSKPPPLASFNILPEIPPPVLLRPCPVPRRLYPEARHSENPGSSFHHDLFTRNTELPSSLKIFSPQYLTSAFLEVKRNYEYILSKPKKCRVKNLVKKEQSEAPIISPEEHTKPEKKERIAYDLEIML</sequence>
<dbReference type="PANTHER" id="PTHR47772">
    <property type="entry name" value="ZINC FINGER PROTEIN 200"/>
    <property type="match status" value="1"/>
</dbReference>
<feature type="region of interest" description="Disordered" evidence="12">
    <location>
        <begin position="132"/>
        <end position="151"/>
    </location>
</feature>
<name>A0A9Y3R9Q6_9CICH</name>
<dbReference type="Gene3D" id="6.20.210.20">
    <property type="entry name" value="THAP domain"/>
    <property type="match status" value="1"/>
</dbReference>
<feature type="region of interest" description="Disordered" evidence="12">
    <location>
        <begin position="82"/>
        <end position="126"/>
    </location>
</feature>
<keyword evidence="2" id="KW-0479">Metal-binding</keyword>
<comment type="subcellular location">
    <subcellularLocation>
        <location evidence="1">Nucleus</location>
    </subcellularLocation>
</comment>
<evidence type="ECO:0000259" key="14">
    <source>
        <dbReference type="PROSITE" id="PS50950"/>
    </source>
</evidence>
<keyword evidence="15" id="KW-1185">Reference proteome</keyword>
<dbReference type="GO" id="GO:0003677">
    <property type="term" value="F:DNA binding"/>
    <property type="evidence" value="ECO:0007669"/>
    <property type="project" value="UniProtKB-UniRule"/>
</dbReference>
<feature type="domain" description="C2H2-type" evidence="13">
    <location>
        <begin position="211"/>
        <end position="238"/>
    </location>
</feature>
<dbReference type="Gene3D" id="3.30.160.60">
    <property type="entry name" value="Classic Zinc Finger"/>
    <property type="match status" value="2"/>
</dbReference>
<accession>A0A9Y3R9Q6</accession>
<dbReference type="InterPro" id="IPR038441">
    <property type="entry name" value="THAP_Znf_sf"/>
</dbReference>
<feature type="compositionally biased region" description="Basic and acidic residues" evidence="12">
    <location>
        <begin position="318"/>
        <end position="333"/>
    </location>
</feature>
<feature type="domain" description="C2H2-type" evidence="13">
    <location>
        <begin position="267"/>
        <end position="294"/>
    </location>
</feature>
<evidence type="ECO:0000256" key="8">
    <source>
        <dbReference type="ARBA" id="ARBA00023163"/>
    </source>
</evidence>
<evidence type="ECO:0000256" key="3">
    <source>
        <dbReference type="ARBA" id="ARBA00022737"/>
    </source>
</evidence>
<keyword evidence="9" id="KW-0539">Nucleus</keyword>
<dbReference type="PANTHER" id="PTHR47772:SF1">
    <property type="entry name" value="ZINC FINGER PROTEIN 200"/>
    <property type="match status" value="1"/>
</dbReference>
<evidence type="ECO:0000259" key="13">
    <source>
        <dbReference type="PROSITE" id="PS50157"/>
    </source>
</evidence>
<dbReference type="RefSeq" id="XP_005731698.1">
    <property type="nucleotide sequence ID" value="XM_005731641.1"/>
</dbReference>
<dbReference type="SUPFAM" id="SSF57716">
    <property type="entry name" value="Glucocorticoid receptor-like (DNA-binding domain)"/>
    <property type="match status" value="1"/>
</dbReference>
<dbReference type="InterPro" id="IPR006612">
    <property type="entry name" value="THAP_Znf"/>
</dbReference>
<evidence type="ECO:0000256" key="11">
    <source>
        <dbReference type="PROSITE-ProRule" id="PRU00309"/>
    </source>
</evidence>
<feature type="region of interest" description="Disordered" evidence="12">
    <location>
        <begin position="315"/>
        <end position="376"/>
    </location>
</feature>
<dbReference type="InterPro" id="IPR036236">
    <property type="entry name" value="Znf_C2H2_sf"/>
</dbReference>
<dbReference type="SMART" id="SM00980">
    <property type="entry name" value="THAP"/>
    <property type="match status" value="1"/>
</dbReference>
<keyword evidence="7 11" id="KW-0238">DNA-binding</keyword>
<dbReference type="Proteomes" id="UP000695023">
    <property type="component" value="Unplaced"/>
</dbReference>
<evidence type="ECO:0000256" key="9">
    <source>
        <dbReference type="ARBA" id="ARBA00023242"/>
    </source>
</evidence>
<evidence type="ECO:0000256" key="1">
    <source>
        <dbReference type="ARBA" id="ARBA00004123"/>
    </source>
</evidence>
<feature type="domain" description="THAP-type" evidence="14">
    <location>
        <begin position="1"/>
        <end position="78"/>
    </location>
</feature>
<dbReference type="PROSITE" id="PS50157">
    <property type="entry name" value="ZINC_FINGER_C2H2_2"/>
    <property type="match status" value="3"/>
</dbReference>
<dbReference type="GeneID" id="102202769"/>
<evidence type="ECO:0000256" key="5">
    <source>
        <dbReference type="ARBA" id="ARBA00022833"/>
    </source>
</evidence>
<evidence type="ECO:0000256" key="12">
    <source>
        <dbReference type="SAM" id="MobiDB-lite"/>
    </source>
</evidence>
<keyword evidence="8" id="KW-0804">Transcription</keyword>
<evidence type="ECO:0000313" key="16">
    <source>
        <dbReference type="RefSeq" id="XP_005731698.1"/>
    </source>
</evidence>
<dbReference type="GO" id="GO:0005634">
    <property type="term" value="C:nucleus"/>
    <property type="evidence" value="ECO:0007669"/>
    <property type="project" value="UniProtKB-SubCell"/>
</dbReference>
<dbReference type="PROSITE" id="PS00028">
    <property type="entry name" value="ZINC_FINGER_C2H2_1"/>
    <property type="match status" value="3"/>
</dbReference>
<feature type="domain" description="C2H2-type" evidence="13">
    <location>
        <begin position="239"/>
        <end position="266"/>
    </location>
</feature>
<dbReference type="InterPro" id="IPR050636">
    <property type="entry name" value="C2H2-ZF_domain-containing"/>
</dbReference>
<dbReference type="GO" id="GO:0008270">
    <property type="term" value="F:zinc ion binding"/>
    <property type="evidence" value="ECO:0007669"/>
    <property type="project" value="UniProtKB-KW"/>
</dbReference>
<organism evidence="15 16">
    <name type="scientific">Pundamilia nyererei</name>
    <dbReference type="NCBI Taxonomy" id="303518"/>
    <lineage>
        <taxon>Eukaryota</taxon>
        <taxon>Metazoa</taxon>
        <taxon>Chordata</taxon>
        <taxon>Craniata</taxon>
        <taxon>Vertebrata</taxon>
        <taxon>Euteleostomi</taxon>
        <taxon>Actinopterygii</taxon>
        <taxon>Neopterygii</taxon>
        <taxon>Teleostei</taxon>
        <taxon>Neoteleostei</taxon>
        <taxon>Acanthomorphata</taxon>
        <taxon>Ovalentaria</taxon>
        <taxon>Cichlomorphae</taxon>
        <taxon>Cichliformes</taxon>
        <taxon>Cichlidae</taxon>
        <taxon>African cichlids</taxon>
        <taxon>Pseudocrenilabrinae</taxon>
        <taxon>Haplochromini</taxon>
        <taxon>Pundamilia</taxon>
    </lineage>
</organism>
<dbReference type="AlphaFoldDB" id="A0A9Y3R9Q6"/>
<evidence type="ECO:0000256" key="4">
    <source>
        <dbReference type="ARBA" id="ARBA00022771"/>
    </source>
</evidence>
<evidence type="ECO:0000256" key="7">
    <source>
        <dbReference type="ARBA" id="ARBA00023125"/>
    </source>
</evidence>
<protein>
    <submittedName>
        <fullName evidence="16">Zinc finger protein 92 homolog</fullName>
    </submittedName>
</protein>
<gene>
    <name evidence="16" type="primary">LOC102202769</name>
</gene>
<keyword evidence="4 10" id="KW-0863">Zinc-finger</keyword>
<evidence type="ECO:0000256" key="10">
    <source>
        <dbReference type="PROSITE-ProRule" id="PRU00042"/>
    </source>
</evidence>
<dbReference type="Pfam" id="PF05485">
    <property type="entry name" value="THAP"/>
    <property type="match status" value="1"/>
</dbReference>
<evidence type="ECO:0000313" key="15">
    <source>
        <dbReference type="Proteomes" id="UP000695023"/>
    </source>
</evidence>
<feature type="compositionally biased region" description="Basic residues" evidence="12">
    <location>
        <begin position="85"/>
        <end position="107"/>
    </location>
</feature>
<dbReference type="Pfam" id="PF00096">
    <property type="entry name" value="zf-C2H2"/>
    <property type="match status" value="3"/>
</dbReference>
<feature type="compositionally biased region" description="Low complexity" evidence="12">
    <location>
        <begin position="356"/>
        <end position="369"/>
    </location>
</feature>